<protein>
    <recommendedName>
        <fullName evidence="1">Secretion system C-terminal sorting domain-containing protein</fullName>
    </recommendedName>
</protein>
<comment type="caution">
    <text evidence="2">The sequence shown here is derived from an EMBL/GenBank/DDBJ whole genome shotgun (WGS) entry which is preliminary data.</text>
</comment>
<proteinExistence type="predicted"/>
<dbReference type="NCBIfam" id="TIGR04183">
    <property type="entry name" value="Por_Secre_tail"/>
    <property type="match status" value="1"/>
</dbReference>
<evidence type="ECO:0000259" key="1">
    <source>
        <dbReference type="Pfam" id="PF18962"/>
    </source>
</evidence>
<dbReference type="AlphaFoldDB" id="A0A644V1R8"/>
<name>A0A644V1R8_9ZZZZ</name>
<accession>A0A644V1R8</accession>
<organism evidence="2">
    <name type="scientific">bioreactor metagenome</name>
    <dbReference type="NCBI Taxonomy" id="1076179"/>
    <lineage>
        <taxon>unclassified sequences</taxon>
        <taxon>metagenomes</taxon>
        <taxon>ecological metagenomes</taxon>
    </lineage>
</organism>
<dbReference type="EMBL" id="VSSQ01000195">
    <property type="protein sequence ID" value="MPL84843.1"/>
    <property type="molecule type" value="Genomic_DNA"/>
</dbReference>
<dbReference type="Pfam" id="PF18962">
    <property type="entry name" value="Por_Secre_tail"/>
    <property type="match status" value="1"/>
</dbReference>
<sequence length="170" mass="17958">MLLTMRQTFKKLSFMLLLATGLNGLKAQESPAAAGGDAAGSGGSASYSIGQVAYSANPGPNGSVAQGVQQPYEISVITATIEAGGIELIVSAYPNPTTDILMIRINSAALVTFRKLGYKLSDINGKLLEAKRIEGTQTVIVLNHRTPGTYLLSIAEENTDLKTFKIIKAR</sequence>
<feature type="domain" description="Secretion system C-terminal sorting" evidence="1">
    <location>
        <begin position="93"/>
        <end position="163"/>
    </location>
</feature>
<dbReference type="InterPro" id="IPR026444">
    <property type="entry name" value="Secre_tail"/>
</dbReference>
<gene>
    <name evidence="2" type="ORF">SDC9_30808</name>
</gene>
<reference evidence="2" key="1">
    <citation type="submission" date="2019-08" db="EMBL/GenBank/DDBJ databases">
        <authorList>
            <person name="Kucharzyk K."/>
            <person name="Murdoch R.W."/>
            <person name="Higgins S."/>
            <person name="Loffler F."/>
        </authorList>
    </citation>
    <scope>NUCLEOTIDE SEQUENCE</scope>
</reference>
<evidence type="ECO:0000313" key="2">
    <source>
        <dbReference type="EMBL" id="MPL84843.1"/>
    </source>
</evidence>